<proteinExistence type="predicted"/>
<evidence type="ECO:0000313" key="3">
    <source>
        <dbReference type="EMBL" id="TVZ64486.1"/>
    </source>
</evidence>
<dbReference type="Proteomes" id="UP000319824">
    <property type="component" value="Unassembled WGS sequence"/>
</dbReference>
<sequence>MRIKLLAASILALGMATSASYAQSQGAPAGSTNSPPSVQEGEDYPFGDNGNAPTAVDPNVTGSTTMTRGGSMESNCSAYDKARTSPGRGDDQTDMAELCGNK</sequence>
<feature type="compositionally biased region" description="Low complexity" evidence="1">
    <location>
        <begin position="61"/>
        <end position="72"/>
    </location>
</feature>
<comment type="caution">
    <text evidence="3">The sequence shown here is derived from an EMBL/GenBank/DDBJ whole genome shotgun (WGS) entry which is preliminary data.</text>
</comment>
<keyword evidence="2" id="KW-0732">Signal</keyword>
<feature type="compositionally biased region" description="Basic and acidic residues" evidence="1">
    <location>
        <begin position="80"/>
        <end position="91"/>
    </location>
</feature>
<dbReference type="RefSeq" id="WP_022714768.1">
    <property type="nucleotide sequence ID" value="NZ_ATTQ01000005.1"/>
</dbReference>
<feature type="chain" id="PRO_5021755304" description="PsiF repeat-containing protein" evidence="2">
    <location>
        <begin position="23"/>
        <end position="102"/>
    </location>
</feature>
<reference evidence="3 4" key="1">
    <citation type="submission" date="2019-06" db="EMBL/GenBank/DDBJ databases">
        <title>Pac Bio to generate improved reference genome sequences for organisms with transposon mutant libraries (support for FEBA project).</title>
        <authorList>
            <person name="Blow M."/>
        </authorList>
    </citation>
    <scope>NUCLEOTIDE SEQUENCE [LARGE SCALE GENOMIC DNA]</scope>
    <source>
        <strain evidence="3 4">USDA 1844</strain>
    </source>
</reference>
<evidence type="ECO:0000256" key="1">
    <source>
        <dbReference type="SAM" id="MobiDB-lite"/>
    </source>
</evidence>
<accession>A0A559SQ45</accession>
<organism evidence="3 4">
    <name type="scientific">Rhizobium mongolense USDA 1844</name>
    <dbReference type="NCBI Taxonomy" id="1079460"/>
    <lineage>
        <taxon>Bacteria</taxon>
        <taxon>Pseudomonadati</taxon>
        <taxon>Pseudomonadota</taxon>
        <taxon>Alphaproteobacteria</taxon>
        <taxon>Hyphomicrobiales</taxon>
        <taxon>Rhizobiaceae</taxon>
        <taxon>Rhizobium/Agrobacterium group</taxon>
        <taxon>Rhizobium</taxon>
    </lineage>
</organism>
<dbReference type="EMBL" id="VISO01000003">
    <property type="protein sequence ID" value="TVZ64486.1"/>
    <property type="molecule type" value="Genomic_DNA"/>
</dbReference>
<evidence type="ECO:0008006" key="5">
    <source>
        <dbReference type="Google" id="ProtNLM"/>
    </source>
</evidence>
<protein>
    <recommendedName>
        <fullName evidence="5">PsiF repeat-containing protein</fullName>
    </recommendedName>
</protein>
<gene>
    <name evidence="3" type="ORF">BCL32_4740</name>
</gene>
<feature type="region of interest" description="Disordered" evidence="1">
    <location>
        <begin position="19"/>
        <end position="102"/>
    </location>
</feature>
<evidence type="ECO:0000256" key="2">
    <source>
        <dbReference type="SAM" id="SignalP"/>
    </source>
</evidence>
<feature type="signal peptide" evidence="2">
    <location>
        <begin position="1"/>
        <end position="22"/>
    </location>
</feature>
<evidence type="ECO:0000313" key="4">
    <source>
        <dbReference type="Proteomes" id="UP000319824"/>
    </source>
</evidence>
<name>A0A559SQ45_9HYPH</name>
<dbReference type="AlphaFoldDB" id="A0A559SQ45"/>
<feature type="compositionally biased region" description="Polar residues" evidence="1">
    <location>
        <begin position="19"/>
        <end position="37"/>
    </location>
</feature>